<dbReference type="OrthoDB" id="272135at2"/>
<keyword evidence="3" id="KW-1185">Reference proteome</keyword>
<evidence type="ECO:0008006" key="4">
    <source>
        <dbReference type="Google" id="ProtNLM"/>
    </source>
</evidence>
<dbReference type="KEGG" id="lrs:PX52LOC_02242"/>
<dbReference type="Proteomes" id="UP000324974">
    <property type="component" value="Chromosome"/>
</dbReference>
<evidence type="ECO:0000313" key="3">
    <source>
        <dbReference type="Proteomes" id="UP000324974"/>
    </source>
</evidence>
<organism evidence="2 3">
    <name type="scientific">Limnoglobus roseus</name>
    <dbReference type="NCBI Taxonomy" id="2598579"/>
    <lineage>
        <taxon>Bacteria</taxon>
        <taxon>Pseudomonadati</taxon>
        <taxon>Planctomycetota</taxon>
        <taxon>Planctomycetia</taxon>
        <taxon>Gemmatales</taxon>
        <taxon>Gemmataceae</taxon>
        <taxon>Limnoglobus</taxon>
    </lineage>
</organism>
<reference evidence="3" key="1">
    <citation type="submission" date="2019-08" db="EMBL/GenBank/DDBJ databases">
        <title>Limnoglobus roseus gen. nov., sp. nov., a novel freshwater planctomycete with a giant genome from the family Gemmataceae.</title>
        <authorList>
            <person name="Kulichevskaya I.S."/>
            <person name="Naumoff D.G."/>
            <person name="Miroshnikov K."/>
            <person name="Ivanova A."/>
            <person name="Philippov D.A."/>
            <person name="Hakobyan A."/>
            <person name="Rijpstra I.C."/>
            <person name="Sinninghe Damste J.S."/>
            <person name="Liesack W."/>
            <person name="Dedysh S.N."/>
        </authorList>
    </citation>
    <scope>NUCLEOTIDE SEQUENCE [LARGE SCALE GENOMIC DNA]</scope>
    <source>
        <strain evidence="3">PX52</strain>
    </source>
</reference>
<gene>
    <name evidence="2" type="ORF">PX52LOC_02242</name>
</gene>
<proteinExistence type="predicted"/>
<evidence type="ECO:0000313" key="2">
    <source>
        <dbReference type="EMBL" id="QEL15327.1"/>
    </source>
</evidence>
<dbReference type="AlphaFoldDB" id="A0A5C1AAT1"/>
<evidence type="ECO:0000256" key="1">
    <source>
        <dbReference type="SAM" id="Phobius"/>
    </source>
</evidence>
<feature type="transmembrane region" description="Helical" evidence="1">
    <location>
        <begin position="76"/>
        <end position="92"/>
    </location>
</feature>
<name>A0A5C1AAT1_9BACT</name>
<dbReference type="RefSeq" id="WP_149110151.1">
    <property type="nucleotide sequence ID" value="NZ_CP042425.1"/>
</dbReference>
<keyword evidence="1" id="KW-0472">Membrane</keyword>
<feature type="transmembrane region" description="Helical" evidence="1">
    <location>
        <begin position="120"/>
        <end position="142"/>
    </location>
</feature>
<protein>
    <recommendedName>
        <fullName evidence="4">DUF4149 domain-containing protein</fullName>
    </recommendedName>
</protein>
<feature type="transmembrane region" description="Helical" evidence="1">
    <location>
        <begin position="47"/>
        <end position="64"/>
    </location>
</feature>
<keyword evidence="1" id="KW-0812">Transmembrane</keyword>
<keyword evidence="1" id="KW-1133">Transmembrane helix</keyword>
<accession>A0A5C1AAT1</accession>
<dbReference type="EMBL" id="CP042425">
    <property type="protein sequence ID" value="QEL15327.1"/>
    <property type="molecule type" value="Genomic_DNA"/>
</dbReference>
<sequence>MLLRRLFVLLTLMFWQGGFMFYGGVVVPVGADILGSDREQGFITQRVTDYLNAAGAVALLVWGWDTAAGRGRRIRWAAWGLLVAMLGVQVGLHPRMDALLAADEGRVLDRPAFRRLHQGYLLASTVQWAAALGLLAATLRAWRAEDDPSRVKR</sequence>